<gene>
    <name evidence="6" type="ORF">LMG8286_00067</name>
</gene>
<keyword evidence="3" id="KW-0808">Transferase</keyword>
<evidence type="ECO:0000256" key="2">
    <source>
        <dbReference type="ARBA" id="ARBA00022603"/>
    </source>
</evidence>
<dbReference type="InterPro" id="IPR012327">
    <property type="entry name" value="MeTrfase_D12"/>
</dbReference>
<name>A0ABM8Q0B1_9BACT</name>
<dbReference type="EMBL" id="CAJHOE010000001">
    <property type="protein sequence ID" value="CAD7286236.1"/>
    <property type="molecule type" value="Genomic_DNA"/>
</dbReference>
<evidence type="ECO:0000313" key="7">
    <source>
        <dbReference type="Proteomes" id="UP000789359"/>
    </source>
</evidence>
<organism evidence="6 7">
    <name type="scientific">Campylobacter suis</name>
    <dbReference type="NCBI Taxonomy" id="2790657"/>
    <lineage>
        <taxon>Bacteria</taxon>
        <taxon>Pseudomonadati</taxon>
        <taxon>Campylobacterota</taxon>
        <taxon>Epsilonproteobacteria</taxon>
        <taxon>Campylobacterales</taxon>
        <taxon>Campylobacteraceae</taxon>
        <taxon>Campylobacter</taxon>
    </lineage>
</organism>
<evidence type="ECO:0000256" key="4">
    <source>
        <dbReference type="ARBA" id="ARBA00022691"/>
    </source>
</evidence>
<evidence type="ECO:0000313" key="6">
    <source>
        <dbReference type="EMBL" id="CAD7286236.1"/>
    </source>
</evidence>
<reference evidence="6 7" key="1">
    <citation type="submission" date="2020-11" db="EMBL/GenBank/DDBJ databases">
        <authorList>
            <person name="Peeters C."/>
        </authorList>
    </citation>
    <scope>NUCLEOTIDE SEQUENCE [LARGE SCALE GENOMIC DNA]</scope>
    <source>
        <strain evidence="6 7">LMG 8286</strain>
    </source>
</reference>
<dbReference type="InterPro" id="IPR002052">
    <property type="entry name" value="DNA_methylase_N6_adenine_CS"/>
</dbReference>
<dbReference type="Pfam" id="PF02086">
    <property type="entry name" value="MethyltransfD12"/>
    <property type="match status" value="1"/>
</dbReference>
<accession>A0ABM8Q0B1</accession>
<keyword evidence="4" id="KW-0949">S-adenosyl-L-methionine</keyword>
<proteinExistence type="predicted"/>
<keyword evidence="2" id="KW-0489">Methyltransferase</keyword>
<dbReference type="EC" id="2.1.1.72" evidence="1"/>
<sequence>MGEMPSKNSTQTELKIFTETGLKAENPAFLKEQILTYLGNKRALLGLIAQGVKFAKSELGREKLSCADLFSGSGIVARYLKQHASFILANDLELYSRIVNECYLCNVDDEFKTHLKASNKAFVKRVNASLKPNFITELYAPKDESAIKPNERVFYTRKNAIFIDTARALIDELPLDMRKFFIAPLLYEASLHANTSGVFKGFYKNKQGIGQFGGEAKNALKRITGDITLKTPVFSNFSVPYEIYQTDANALANELDTLDLVYLDPPYNQHPYSSNYFMLNLIAKNERPAEISRISGIAKDWNRSVYNQKANAADAFFSLIECLKARIVLISFNSEGFISKEQFEHNLAKLGSVKTIEQRYNTFRASRNLSSRNIHVSEFLYILKKR</sequence>
<evidence type="ECO:0000256" key="5">
    <source>
        <dbReference type="ARBA" id="ARBA00047942"/>
    </source>
</evidence>
<evidence type="ECO:0000256" key="1">
    <source>
        <dbReference type="ARBA" id="ARBA00011900"/>
    </source>
</evidence>
<dbReference type="SUPFAM" id="SSF53335">
    <property type="entry name" value="S-adenosyl-L-methionine-dependent methyltransferases"/>
    <property type="match status" value="1"/>
</dbReference>
<comment type="catalytic activity">
    <reaction evidence="5">
        <text>a 2'-deoxyadenosine in DNA + S-adenosyl-L-methionine = an N(6)-methyl-2'-deoxyadenosine in DNA + S-adenosyl-L-homocysteine + H(+)</text>
        <dbReference type="Rhea" id="RHEA:15197"/>
        <dbReference type="Rhea" id="RHEA-COMP:12418"/>
        <dbReference type="Rhea" id="RHEA-COMP:12419"/>
        <dbReference type="ChEBI" id="CHEBI:15378"/>
        <dbReference type="ChEBI" id="CHEBI:57856"/>
        <dbReference type="ChEBI" id="CHEBI:59789"/>
        <dbReference type="ChEBI" id="CHEBI:90615"/>
        <dbReference type="ChEBI" id="CHEBI:90616"/>
        <dbReference type="EC" id="2.1.1.72"/>
    </reaction>
</comment>
<dbReference type="InterPro" id="IPR029063">
    <property type="entry name" value="SAM-dependent_MTases_sf"/>
</dbReference>
<dbReference type="Proteomes" id="UP000789359">
    <property type="component" value="Unassembled WGS sequence"/>
</dbReference>
<protein>
    <recommendedName>
        <fullName evidence="1">site-specific DNA-methyltransferase (adenine-specific)</fullName>
        <ecNumber evidence="1">2.1.1.72</ecNumber>
    </recommendedName>
</protein>
<keyword evidence="7" id="KW-1185">Reference proteome</keyword>
<evidence type="ECO:0000256" key="3">
    <source>
        <dbReference type="ARBA" id="ARBA00022679"/>
    </source>
</evidence>
<dbReference type="PROSITE" id="PS00092">
    <property type="entry name" value="N6_MTASE"/>
    <property type="match status" value="1"/>
</dbReference>
<comment type="caution">
    <text evidence="6">The sequence shown here is derived from an EMBL/GenBank/DDBJ whole genome shotgun (WGS) entry which is preliminary data.</text>
</comment>